<gene>
    <name evidence="2" type="ORF">GGD88_001387</name>
</gene>
<dbReference type="Proteomes" id="UP000555728">
    <property type="component" value="Unassembled WGS sequence"/>
</dbReference>
<organism evidence="2 3">
    <name type="scientific">Roseospira goensis</name>
    <dbReference type="NCBI Taxonomy" id="391922"/>
    <lineage>
        <taxon>Bacteria</taxon>
        <taxon>Pseudomonadati</taxon>
        <taxon>Pseudomonadota</taxon>
        <taxon>Alphaproteobacteria</taxon>
        <taxon>Rhodospirillales</taxon>
        <taxon>Rhodospirillaceae</taxon>
        <taxon>Roseospira</taxon>
    </lineage>
</organism>
<feature type="region of interest" description="Disordered" evidence="1">
    <location>
        <begin position="27"/>
        <end position="64"/>
    </location>
</feature>
<evidence type="ECO:0000256" key="1">
    <source>
        <dbReference type="SAM" id="MobiDB-lite"/>
    </source>
</evidence>
<dbReference type="EMBL" id="JACIGI010000009">
    <property type="protein sequence ID" value="MBB4285667.1"/>
    <property type="molecule type" value="Genomic_DNA"/>
</dbReference>
<evidence type="ECO:0000313" key="3">
    <source>
        <dbReference type="Proteomes" id="UP000555728"/>
    </source>
</evidence>
<feature type="compositionally biased region" description="Pro residues" evidence="1">
    <location>
        <begin position="33"/>
        <end position="44"/>
    </location>
</feature>
<name>A0A7W6RYV7_9PROT</name>
<dbReference type="RefSeq" id="WP_184433282.1">
    <property type="nucleotide sequence ID" value="NZ_JACIGI010000009.1"/>
</dbReference>
<evidence type="ECO:0000313" key="2">
    <source>
        <dbReference type="EMBL" id="MBB4285667.1"/>
    </source>
</evidence>
<accession>A0A7W6RYV7</accession>
<comment type="caution">
    <text evidence="2">The sequence shown here is derived from an EMBL/GenBank/DDBJ whole genome shotgun (WGS) entry which is preliminary data.</text>
</comment>
<protein>
    <submittedName>
        <fullName evidence="2">Uncharacterized protein</fullName>
    </submittedName>
</protein>
<dbReference type="AlphaFoldDB" id="A0A7W6RYV7"/>
<keyword evidence="3" id="KW-1185">Reference proteome</keyword>
<proteinExistence type="predicted"/>
<reference evidence="2 3" key="1">
    <citation type="submission" date="2020-08" db="EMBL/GenBank/DDBJ databases">
        <title>Genome sequencing of Purple Non-Sulfur Bacteria from various extreme environments.</title>
        <authorList>
            <person name="Mayer M."/>
        </authorList>
    </citation>
    <scope>NUCLEOTIDE SEQUENCE [LARGE SCALE GENOMIC DNA]</scope>
    <source>
        <strain evidence="2 3">JA135</strain>
    </source>
</reference>
<sequence length="64" mass="7099">MLNDRPRGPFLRRTGVKALGLLETEVIERGGYRPPPSSEGPKNPPIQYTNPIKPPPKPDTPEKP</sequence>